<feature type="transmembrane region" description="Helical" evidence="6">
    <location>
        <begin position="487"/>
        <end position="507"/>
    </location>
</feature>
<comment type="caution">
    <text evidence="9">The sequence shown here is derived from an EMBL/GenBank/DDBJ whole genome shotgun (WGS) entry which is preliminary data.</text>
</comment>
<keyword evidence="10" id="KW-1185">Reference proteome</keyword>
<feature type="transmembrane region" description="Helical" evidence="6">
    <location>
        <begin position="421"/>
        <end position="449"/>
    </location>
</feature>
<dbReference type="Proteomes" id="UP000616346">
    <property type="component" value="Unassembled WGS sequence"/>
</dbReference>
<feature type="domain" description="ComEC/Rec2-related protein" evidence="7">
    <location>
        <begin position="238"/>
        <end position="508"/>
    </location>
</feature>
<dbReference type="Pfam" id="PF03772">
    <property type="entry name" value="Competence"/>
    <property type="match status" value="1"/>
</dbReference>
<reference evidence="9 10" key="1">
    <citation type="submission" date="2020-08" db="EMBL/GenBank/DDBJ databases">
        <title>A Genomic Blueprint of the Chicken Gut Microbiome.</title>
        <authorList>
            <person name="Gilroy R."/>
            <person name="Ravi A."/>
            <person name="Getino M."/>
            <person name="Pursley I."/>
            <person name="Horton D.L."/>
            <person name="Alikhan N.-F."/>
            <person name="Baker D."/>
            <person name="Gharbi K."/>
            <person name="Hall N."/>
            <person name="Watson M."/>
            <person name="Adriaenssens E.M."/>
            <person name="Foster-Nyarko E."/>
            <person name="Jarju S."/>
            <person name="Secka A."/>
            <person name="Antonio M."/>
            <person name="Oren A."/>
            <person name="Chaudhuri R."/>
            <person name="La Ragione R.M."/>
            <person name="Hildebrand F."/>
            <person name="Pallen M.J."/>
        </authorList>
    </citation>
    <scope>NUCLEOTIDE SEQUENCE [LARGE SCALE GENOMIC DNA]</scope>
    <source>
        <strain evidence="9 10">Sa1YUN3</strain>
    </source>
</reference>
<dbReference type="PANTHER" id="PTHR30619:SF1">
    <property type="entry name" value="RECOMBINATION PROTEIN 2"/>
    <property type="match status" value="1"/>
</dbReference>
<evidence type="ECO:0000256" key="3">
    <source>
        <dbReference type="ARBA" id="ARBA00022692"/>
    </source>
</evidence>
<evidence type="ECO:0000256" key="5">
    <source>
        <dbReference type="ARBA" id="ARBA00023136"/>
    </source>
</evidence>
<dbReference type="InterPro" id="IPR004477">
    <property type="entry name" value="ComEC_N"/>
</dbReference>
<organism evidence="9 10">
    <name type="scientific">Phocaeicola faecium</name>
    <dbReference type="NCBI Taxonomy" id="2762213"/>
    <lineage>
        <taxon>Bacteria</taxon>
        <taxon>Pseudomonadati</taxon>
        <taxon>Bacteroidota</taxon>
        <taxon>Bacteroidia</taxon>
        <taxon>Bacteroidales</taxon>
        <taxon>Bacteroidaceae</taxon>
        <taxon>Phocaeicola</taxon>
    </lineage>
</organism>
<evidence type="ECO:0000256" key="6">
    <source>
        <dbReference type="SAM" id="Phobius"/>
    </source>
</evidence>
<evidence type="ECO:0000256" key="2">
    <source>
        <dbReference type="ARBA" id="ARBA00022475"/>
    </source>
</evidence>
<feature type="transmembrane region" description="Helical" evidence="6">
    <location>
        <begin position="514"/>
        <end position="531"/>
    </location>
</feature>
<proteinExistence type="predicted"/>
<feature type="transmembrane region" description="Helical" evidence="6">
    <location>
        <begin position="262"/>
        <end position="281"/>
    </location>
</feature>
<accession>A0ABR8VA47</accession>
<dbReference type="InterPro" id="IPR025405">
    <property type="entry name" value="DUF4131"/>
</dbReference>
<feature type="transmembrane region" description="Helical" evidence="6">
    <location>
        <begin position="61"/>
        <end position="82"/>
    </location>
</feature>
<feature type="transmembrane region" description="Helical" evidence="6">
    <location>
        <begin position="315"/>
        <end position="332"/>
    </location>
</feature>
<dbReference type="InterPro" id="IPR052159">
    <property type="entry name" value="Competence_DNA_uptake"/>
</dbReference>
<feature type="domain" description="DUF4131" evidence="8">
    <location>
        <begin position="34"/>
        <end position="193"/>
    </location>
</feature>
<dbReference type="PANTHER" id="PTHR30619">
    <property type="entry name" value="DNA INTERNALIZATION/COMPETENCE PROTEIN COMEC/REC2"/>
    <property type="match status" value="1"/>
</dbReference>
<feature type="transmembrane region" description="Helical" evidence="6">
    <location>
        <begin position="339"/>
        <end position="358"/>
    </location>
</feature>
<dbReference type="Pfam" id="PF13567">
    <property type="entry name" value="DUF4131"/>
    <property type="match status" value="1"/>
</dbReference>
<feature type="transmembrane region" description="Helical" evidence="6">
    <location>
        <begin position="293"/>
        <end position="309"/>
    </location>
</feature>
<dbReference type="NCBIfam" id="TIGR00360">
    <property type="entry name" value="ComEC_N-term"/>
    <property type="match status" value="1"/>
</dbReference>
<keyword evidence="3 6" id="KW-0812">Transmembrane</keyword>
<protein>
    <submittedName>
        <fullName evidence="9">ComEC family competence protein</fullName>
    </submittedName>
</protein>
<comment type="subcellular location">
    <subcellularLocation>
        <location evidence="1">Cell membrane</location>
        <topology evidence="1">Multi-pass membrane protein</topology>
    </subcellularLocation>
</comment>
<gene>
    <name evidence="9" type="ORF">H9626_05200</name>
</gene>
<feature type="transmembrane region" description="Helical" evidence="6">
    <location>
        <begin position="364"/>
        <end position="385"/>
    </location>
</feature>
<evidence type="ECO:0000313" key="9">
    <source>
        <dbReference type="EMBL" id="MBD8001618.1"/>
    </source>
</evidence>
<keyword evidence="4 6" id="KW-1133">Transmembrane helix</keyword>
<keyword evidence="5 6" id="KW-0472">Membrane</keyword>
<name>A0ABR8VA47_9BACT</name>
<evidence type="ECO:0000259" key="8">
    <source>
        <dbReference type="Pfam" id="PF13567"/>
    </source>
</evidence>
<evidence type="ECO:0000256" key="4">
    <source>
        <dbReference type="ARBA" id="ARBA00022989"/>
    </source>
</evidence>
<evidence type="ECO:0000259" key="7">
    <source>
        <dbReference type="Pfam" id="PF03772"/>
    </source>
</evidence>
<dbReference type="EMBL" id="JACSPQ010000001">
    <property type="protein sequence ID" value="MBD8001618.1"/>
    <property type="molecule type" value="Genomic_DNA"/>
</dbReference>
<evidence type="ECO:0000256" key="1">
    <source>
        <dbReference type="ARBA" id="ARBA00004651"/>
    </source>
</evidence>
<evidence type="ECO:0000313" key="10">
    <source>
        <dbReference type="Proteomes" id="UP000616346"/>
    </source>
</evidence>
<dbReference type="RefSeq" id="WP_191709777.1">
    <property type="nucleotide sequence ID" value="NZ_JACSPQ010000001.1"/>
</dbReference>
<feature type="transmembrane region" description="Helical" evidence="6">
    <location>
        <begin position="392"/>
        <end position="415"/>
    </location>
</feature>
<sequence length="532" mass="58817">MRTIPPFVAYPLFRLTVWLATGIFLFDSIASDCLPWTSVAMAFGVSVLILCCFYRTFKYKYRALFGVCGCLSFVLLGGTLVLKEREAVYYPWDGRKQVYYGVVETVPSPKGKTLRAEVRVASVFNPADTLGGRVVNRSVLLYWMPDSLAPALRCGDSVCFYARISRPDFKEARFDYAEYLMRKGISGTAMAFAGDWQRLPNRSGLTFRQKAAGVQRQITDMYRRWGLKDETLAVVSALTVGETDGLTPEIKAVYNATGASHVLSLSGLHVGILAGMLMCLFYPFSRFPVGKKFVSCLIVVALWGFAVMSGLSPSVVRAVAMFSLFIFASLVTSERFSGFLTLTLTAFLMLLYQPFYLFDVSFQLSFVAVLAILCFYPVFSGWCPLCSKPFRYVWNLLSLSLAAQLGTLPFVLHYFGTFPTYFLLANLLVSPLSVCILGCALGAILLSVVFPFGGMWAVKALQFSTVALNDSMAWIQQLAGSQITSFYISAFQSLALCACMAFFYAYWYNRKASCLVGALVALNAFAAGNVFA</sequence>
<keyword evidence="2" id="KW-1003">Cell membrane</keyword>
<feature type="transmembrane region" description="Helical" evidence="6">
    <location>
        <begin position="12"/>
        <end position="30"/>
    </location>
</feature>
<feature type="transmembrane region" description="Helical" evidence="6">
    <location>
        <begin position="36"/>
        <end position="54"/>
    </location>
</feature>